<proteinExistence type="predicted"/>
<name>A0A067K6P9_JATCU</name>
<protein>
    <submittedName>
        <fullName evidence="1">Uncharacterized protein</fullName>
    </submittedName>
</protein>
<accession>A0A067K6P9</accession>
<evidence type="ECO:0000313" key="1">
    <source>
        <dbReference type="EMBL" id="KDP30693.1"/>
    </source>
</evidence>
<dbReference type="AlphaFoldDB" id="A0A067K6P9"/>
<reference evidence="1 2" key="1">
    <citation type="journal article" date="2014" name="PLoS ONE">
        <title>Global Analysis of Gene Expression Profiles in Physic Nut (Jatropha curcas L.) Seedlings Exposed to Salt Stress.</title>
        <authorList>
            <person name="Zhang L."/>
            <person name="Zhang C."/>
            <person name="Wu P."/>
            <person name="Chen Y."/>
            <person name="Li M."/>
            <person name="Jiang H."/>
            <person name="Wu G."/>
        </authorList>
    </citation>
    <scope>NUCLEOTIDE SEQUENCE [LARGE SCALE GENOMIC DNA]</scope>
    <source>
        <strain evidence="2">cv. GZQX0401</strain>
        <tissue evidence="1">Young leaves</tissue>
    </source>
</reference>
<dbReference type="EMBL" id="KK914649">
    <property type="protein sequence ID" value="KDP30693.1"/>
    <property type="molecule type" value="Genomic_DNA"/>
</dbReference>
<evidence type="ECO:0000313" key="2">
    <source>
        <dbReference type="Proteomes" id="UP000027138"/>
    </source>
</evidence>
<organism evidence="1 2">
    <name type="scientific">Jatropha curcas</name>
    <name type="common">Barbados nut</name>
    <dbReference type="NCBI Taxonomy" id="180498"/>
    <lineage>
        <taxon>Eukaryota</taxon>
        <taxon>Viridiplantae</taxon>
        <taxon>Streptophyta</taxon>
        <taxon>Embryophyta</taxon>
        <taxon>Tracheophyta</taxon>
        <taxon>Spermatophyta</taxon>
        <taxon>Magnoliopsida</taxon>
        <taxon>eudicotyledons</taxon>
        <taxon>Gunneridae</taxon>
        <taxon>Pentapetalae</taxon>
        <taxon>rosids</taxon>
        <taxon>fabids</taxon>
        <taxon>Malpighiales</taxon>
        <taxon>Euphorbiaceae</taxon>
        <taxon>Crotonoideae</taxon>
        <taxon>Jatropheae</taxon>
        <taxon>Jatropha</taxon>
    </lineage>
</organism>
<keyword evidence="2" id="KW-1185">Reference proteome</keyword>
<gene>
    <name evidence="1" type="ORF">JCGZ_16404</name>
</gene>
<dbReference type="Proteomes" id="UP000027138">
    <property type="component" value="Unassembled WGS sequence"/>
</dbReference>
<sequence length="70" mass="7630">MVNIEVSNVKGNIPGPTHCLPHDHHEDGTMVQLHVTNDGQKLKVSNSGMTALHGIHIQQQEATSSDPRQI</sequence>